<keyword evidence="3" id="KW-0808">Transferase</keyword>
<proteinExistence type="predicted"/>
<name>A0ABU8TX81_METWO</name>
<gene>
    <name evidence="3" type="ORF">U2150_05865</name>
</gene>
<keyword evidence="3" id="KW-0489">Methyltransferase</keyword>
<dbReference type="InterPro" id="IPR036265">
    <property type="entry name" value="HIT-like_sf"/>
</dbReference>
<dbReference type="EMBL" id="JAXUHJ010000009">
    <property type="protein sequence ID" value="MEJ8543013.1"/>
    <property type="molecule type" value="Genomic_DNA"/>
</dbReference>
<dbReference type="GeneID" id="58978014"/>
<feature type="short sequence motif" description="Histidine triad motif" evidence="1">
    <location>
        <begin position="92"/>
        <end position="96"/>
    </location>
</feature>
<feature type="domain" description="HIT" evidence="2">
    <location>
        <begin position="1"/>
        <end position="107"/>
    </location>
</feature>
<sequence length="147" mass="17746">MVFEEYEFGDIIYQRRHWIIFLAPNQSNLGTCVVALKRNERFLGNLGKPEWDEMLEIISELEYAVRREFGATMFNWGVLLNTFYRENTPPPHLHWHFIPRYRREVVVNGETFDDPFFGYMRPRPPRNVSDETREEIKSRILKHIKVE</sequence>
<evidence type="ECO:0000313" key="3">
    <source>
        <dbReference type="EMBL" id="MEJ8543013.1"/>
    </source>
</evidence>
<organism evidence="3 4">
    <name type="scientific">Methanothermobacter wolfeii</name>
    <name type="common">Methanobacterium wolfei</name>
    <dbReference type="NCBI Taxonomy" id="145261"/>
    <lineage>
        <taxon>Archaea</taxon>
        <taxon>Methanobacteriati</taxon>
        <taxon>Methanobacteriota</taxon>
        <taxon>Methanomada group</taxon>
        <taxon>Methanobacteria</taxon>
        <taxon>Methanobacteriales</taxon>
        <taxon>Methanobacteriaceae</taxon>
        <taxon>Methanothermobacter</taxon>
    </lineage>
</organism>
<dbReference type="Gene3D" id="3.30.428.10">
    <property type="entry name" value="HIT-like"/>
    <property type="match status" value="1"/>
</dbReference>
<accession>A0ABU8TX81</accession>
<keyword evidence="4" id="KW-1185">Reference proteome</keyword>
<dbReference type="Proteomes" id="UP001369247">
    <property type="component" value="Unassembled WGS sequence"/>
</dbReference>
<dbReference type="SUPFAM" id="SSF54197">
    <property type="entry name" value="HIT-like"/>
    <property type="match status" value="1"/>
</dbReference>
<dbReference type="GO" id="GO:0008168">
    <property type="term" value="F:methyltransferase activity"/>
    <property type="evidence" value="ECO:0007669"/>
    <property type="project" value="UniProtKB-KW"/>
</dbReference>
<evidence type="ECO:0000259" key="2">
    <source>
        <dbReference type="PROSITE" id="PS51084"/>
    </source>
</evidence>
<reference evidence="3 4" key="1">
    <citation type="submission" date="2023-12" db="EMBL/GenBank/DDBJ databases">
        <title>Phenotypic and Genomic Characterization of Methanothermobacter wolfeii Strain BSEL, a CO2-Capturing Archaeon with Minimal Nutrient Requirements.</title>
        <authorList>
            <person name="Ale Enriquez F."/>
            <person name="Ahring B.K."/>
        </authorList>
    </citation>
    <scope>NUCLEOTIDE SEQUENCE [LARGE SCALE GENOMIC DNA]</scope>
    <source>
        <strain evidence="3 4">BSEL-1</strain>
    </source>
</reference>
<evidence type="ECO:0000256" key="1">
    <source>
        <dbReference type="PROSITE-ProRule" id="PRU00464"/>
    </source>
</evidence>
<evidence type="ECO:0000313" key="4">
    <source>
        <dbReference type="Proteomes" id="UP001369247"/>
    </source>
</evidence>
<dbReference type="EC" id="2.1.1.-" evidence="3"/>
<dbReference type="InterPro" id="IPR011146">
    <property type="entry name" value="HIT-like"/>
</dbReference>
<dbReference type="GO" id="GO:0032259">
    <property type="term" value="P:methylation"/>
    <property type="evidence" value="ECO:0007669"/>
    <property type="project" value="UniProtKB-KW"/>
</dbReference>
<protein>
    <submittedName>
        <fullName evidence="3">HIT family protein</fullName>
        <ecNumber evidence="3">2.1.1.-</ecNumber>
    </submittedName>
</protein>
<dbReference type="RefSeq" id="WP_074358487.1">
    <property type="nucleotide sequence ID" value="NZ_JASEII010000007.1"/>
</dbReference>
<dbReference type="PROSITE" id="PS51084">
    <property type="entry name" value="HIT_2"/>
    <property type="match status" value="1"/>
</dbReference>
<comment type="caution">
    <text evidence="3">The sequence shown here is derived from an EMBL/GenBank/DDBJ whole genome shotgun (WGS) entry which is preliminary data.</text>
</comment>